<dbReference type="AlphaFoldDB" id="M5G7F8"/>
<feature type="region of interest" description="Disordered" evidence="1">
    <location>
        <begin position="118"/>
        <end position="155"/>
    </location>
</feature>
<reference evidence="2 3" key="1">
    <citation type="journal article" date="2012" name="Science">
        <title>The Paleozoic origin of enzymatic lignin decomposition reconstructed from 31 fungal genomes.</title>
        <authorList>
            <person name="Floudas D."/>
            <person name="Binder M."/>
            <person name="Riley R."/>
            <person name="Barry K."/>
            <person name="Blanchette R.A."/>
            <person name="Henrissat B."/>
            <person name="Martinez A.T."/>
            <person name="Otillar R."/>
            <person name="Spatafora J.W."/>
            <person name="Yadav J.S."/>
            <person name="Aerts A."/>
            <person name="Benoit I."/>
            <person name="Boyd A."/>
            <person name="Carlson A."/>
            <person name="Copeland A."/>
            <person name="Coutinho P.M."/>
            <person name="de Vries R.P."/>
            <person name="Ferreira P."/>
            <person name="Findley K."/>
            <person name="Foster B."/>
            <person name="Gaskell J."/>
            <person name="Glotzer D."/>
            <person name="Gorecki P."/>
            <person name="Heitman J."/>
            <person name="Hesse C."/>
            <person name="Hori C."/>
            <person name="Igarashi K."/>
            <person name="Jurgens J.A."/>
            <person name="Kallen N."/>
            <person name="Kersten P."/>
            <person name="Kohler A."/>
            <person name="Kuees U."/>
            <person name="Kumar T.K.A."/>
            <person name="Kuo A."/>
            <person name="LaButti K."/>
            <person name="Larrondo L.F."/>
            <person name="Lindquist E."/>
            <person name="Ling A."/>
            <person name="Lombard V."/>
            <person name="Lucas S."/>
            <person name="Lundell T."/>
            <person name="Martin R."/>
            <person name="McLaughlin D.J."/>
            <person name="Morgenstern I."/>
            <person name="Morin E."/>
            <person name="Murat C."/>
            <person name="Nagy L.G."/>
            <person name="Nolan M."/>
            <person name="Ohm R.A."/>
            <person name="Patyshakuliyeva A."/>
            <person name="Rokas A."/>
            <person name="Ruiz-Duenas F.J."/>
            <person name="Sabat G."/>
            <person name="Salamov A."/>
            <person name="Samejima M."/>
            <person name="Schmutz J."/>
            <person name="Slot J.C."/>
            <person name="St John F."/>
            <person name="Stenlid J."/>
            <person name="Sun H."/>
            <person name="Sun S."/>
            <person name="Syed K."/>
            <person name="Tsang A."/>
            <person name="Wiebenga A."/>
            <person name="Young D."/>
            <person name="Pisabarro A."/>
            <person name="Eastwood D.C."/>
            <person name="Martin F."/>
            <person name="Cullen D."/>
            <person name="Grigoriev I.V."/>
            <person name="Hibbett D.S."/>
        </authorList>
    </citation>
    <scope>NUCLEOTIDE SEQUENCE [LARGE SCALE GENOMIC DNA]</scope>
    <source>
        <strain evidence="2 3">DJM-731 SS1</strain>
    </source>
</reference>
<dbReference type="HOGENOM" id="CLU_1695409_0_0_1"/>
<dbReference type="RefSeq" id="XP_040626585.1">
    <property type="nucleotide sequence ID" value="XM_040773368.1"/>
</dbReference>
<dbReference type="GeneID" id="63688430"/>
<sequence length="155" mass="16858">MPDVGCQAHEDDDEFADTECDSPGDYVDPSVPARTRAWNTAGVFTTDPRRQPQRMPGGAPVAGPPPQPRHLPPQAYPAPYQPPGYIPHGQGPIPQLPLPLVAYPQPGQVLVRPMYPQGGYPAMPPGPSPYPVPIPYPQPPPQYPNVHPAPRYPQR</sequence>
<organism evidence="2 3">
    <name type="scientific">Dacryopinax primogenitus (strain DJM 731)</name>
    <name type="common">Brown rot fungus</name>
    <dbReference type="NCBI Taxonomy" id="1858805"/>
    <lineage>
        <taxon>Eukaryota</taxon>
        <taxon>Fungi</taxon>
        <taxon>Dikarya</taxon>
        <taxon>Basidiomycota</taxon>
        <taxon>Agaricomycotina</taxon>
        <taxon>Dacrymycetes</taxon>
        <taxon>Dacrymycetales</taxon>
        <taxon>Dacrymycetaceae</taxon>
        <taxon>Dacryopinax</taxon>
    </lineage>
</organism>
<feature type="region of interest" description="Disordered" evidence="1">
    <location>
        <begin position="1"/>
        <end position="93"/>
    </location>
</feature>
<evidence type="ECO:0000313" key="2">
    <source>
        <dbReference type="EMBL" id="EJT99687.1"/>
    </source>
</evidence>
<proteinExistence type="predicted"/>
<feature type="compositionally biased region" description="Pro residues" evidence="1">
    <location>
        <begin position="122"/>
        <end position="143"/>
    </location>
</feature>
<evidence type="ECO:0000256" key="1">
    <source>
        <dbReference type="SAM" id="MobiDB-lite"/>
    </source>
</evidence>
<dbReference type="Proteomes" id="UP000030653">
    <property type="component" value="Unassembled WGS sequence"/>
</dbReference>
<protein>
    <submittedName>
        <fullName evidence="2">Uncharacterized protein</fullName>
    </submittedName>
</protein>
<feature type="compositionally biased region" description="Pro residues" evidence="1">
    <location>
        <begin position="62"/>
        <end position="85"/>
    </location>
</feature>
<accession>M5G7F8</accession>
<name>M5G7F8_DACPD</name>
<gene>
    <name evidence="2" type="ORF">DACRYDRAFT_23740</name>
</gene>
<feature type="compositionally biased region" description="Acidic residues" evidence="1">
    <location>
        <begin position="10"/>
        <end position="22"/>
    </location>
</feature>
<evidence type="ECO:0000313" key="3">
    <source>
        <dbReference type="Proteomes" id="UP000030653"/>
    </source>
</evidence>
<dbReference type="EMBL" id="JH795869">
    <property type="protein sequence ID" value="EJT99687.1"/>
    <property type="molecule type" value="Genomic_DNA"/>
</dbReference>
<keyword evidence="3" id="KW-1185">Reference proteome</keyword>